<dbReference type="AlphaFoldDB" id="A0A2I7KFJ5"/>
<accession>A0A2I7KFJ5</accession>
<dbReference type="Proteomes" id="UP000236447">
    <property type="component" value="Plasmid pP88_b"/>
</dbReference>
<protein>
    <submittedName>
        <fullName evidence="1">Uncharacterized protein</fullName>
    </submittedName>
</protein>
<name>A0A2I7KFJ5_9RHOB</name>
<proteinExistence type="predicted"/>
<geneLocation type="plasmid" evidence="2">
    <name>pp88_b</name>
</geneLocation>
<dbReference type="EMBL" id="CP010727">
    <property type="protein sequence ID" value="AUR01372.1"/>
    <property type="molecule type" value="Genomic_DNA"/>
</dbReference>
<organism evidence="1 2">
    <name type="scientific">Phaeobacter inhibens</name>
    <dbReference type="NCBI Taxonomy" id="221822"/>
    <lineage>
        <taxon>Bacteria</taxon>
        <taxon>Pseudomonadati</taxon>
        <taxon>Pseudomonadota</taxon>
        <taxon>Alphaproteobacteria</taxon>
        <taxon>Rhodobacterales</taxon>
        <taxon>Roseobacteraceae</taxon>
        <taxon>Phaeobacter</taxon>
    </lineage>
</organism>
<reference evidence="1 2" key="2">
    <citation type="journal article" date="2017" name="Genome Biol. Evol.">
        <title>Trajectories and Drivers of Genome Evolution in Surface-Associated Marine Phaeobacter.</title>
        <authorList>
            <person name="Freese H.M."/>
            <person name="Sikorski J."/>
            <person name="Bunk B."/>
            <person name="Scheuner C."/>
            <person name="Meier-Kolthoff J.P."/>
            <person name="Sproer C."/>
            <person name="Gram L."/>
            <person name="Overmann J."/>
        </authorList>
    </citation>
    <scope>NUCLEOTIDE SEQUENCE [LARGE SCALE GENOMIC DNA]</scope>
    <source>
        <strain evidence="1 2">P88</strain>
        <plasmid evidence="2">pp88_b</plasmid>
    </source>
</reference>
<reference evidence="1 2" key="1">
    <citation type="journal article" date="2017" name="Front. Microbiol.">
        <title>Phaeobacter piscinae sp. nov., a species of the Roseobacter group and potential aquaculture probiont.</title>
        <authorList>
            <person name="Sonnenschein E.C."/>
            <person name="Phippen C.B.W."/>
            <person name="Nielsen K.F."/>
            <person name="Mateiu R.V."/>
            <person name="Melchiorsen J."/>
            <person name="Gram L."/>
            <person name="Overmann J."/>
            <person name="Freese H.M."/>
        </authorList>
    </citation>
    <scope>NUCLEOTIDE SEQUENCE [LARGE SCALE GENOMIC DNA]</scope>
    <source>
        <strain evidence="1 2">P88</strain>
        <plasmid evidence="2">pp88_b</plasmid>
    </source>
</reference>
<sequence>MREHFRKKLNKLLSRSGDEEFTQLLWATHILQTENPDPARKFILPETIPDGAISAKMPSKYSIHKWEIETLANELMTVRKAKSKRNAPTRSLRWNHFGAAMDCVNWLRKLENVEYRIQKKRQDIFIEMGRIAARQFDWQRGFVNIPQFYRNAFVYGQGPCAVQFEETHGIPLNRFSQIGFMLFVSLTNFPVVRNDSMSVIK</sequence>
<evidence type="ECO:0000313" key="2">
    <source>
        <dbReference type="Proteomes" id="UP000236447"/>
    </source>
</evidence>
<dbReference type="RefSeq" id="WP_123619006.1">
    <property type="nucleotide sequence ID" value="NZ_CP010727.1"/>
</dbReference>
<evidence type="ECO:0000313" key="1">
    <source>
        <dbReference type="EMBL" id="AUR01372.1"/>
    </source>
</evidence>
<gene>
    <name evidence="1" type="ORF">PhaeoP88_04060</name>
</gene>
<keyword evidence="1" id="KW-0614">Plasmid</keyword>